<dbReference type="InterPro" id="IPR000488">
    <property type="entry name" value="Death_dom"/>
</dbReference>
<evidence type="ECO:0000259" key="1">
    <source>
        <dbReference type="PROSITE" id="PS50017"/>
    </source>
</evidence>
<dbReference type="CDD" id="cd01670">
    <property type="entry name" value="Death"/>
    <property type="match status" value="1"/>
</dbReference>
<dbReference type="Gene3D" id="1.10.533.10">
    <property type="entry name" value="Death Domain, Fas"/>
    <property type="match status" value="1"/>
</dbReference>
<feature type="domain" description="Death" evidence="1">
    <location>
        <begin position="561"/>
        <end position="643"/>
    </location>
</feature>
<dbReference type="SUPFAM" id="SSF47986">
    <property type="entry name" value="DEATH domain"/>
    <property type="match status" value="1"/>
</dbReference>
<dbReference type="Pfam" id="PF00531">
    <property type="entry name" value="Death"/>
    <property type="match status" value="1"/>
</dbReference>
<comment type="caution">
    <text evidence="2">The sequence shown here is derived from an EMBL/GenBank/DDBJ whole genome shotgun (WGS) entry which is preliminary data.</text>
</comment>
<dbReference type="Pfam" id="PF11957">
    <property type="entry name" value="efThoc1"/>
    <property type="match status" value="1"/>
</dbReference>
<evidence type="ECO:0000313" key="2">
    <source>
        <dbReference type="EMBL" id="KAK6637144.1"/>
    </source>
</evidence>
<dbReference type="PANTHER" id="PTHR13265">
    <property type="entry name" value="THO COMPLEX SUBUNIT 1"/>
    <property type="match status" value="1"/>
</dbReference>
<dbReference type="InterPro" id="IPR021861">
    <property type="entry name" value="THO_THOC1"/>
</dbReference>
<keyword evidence="3" id="KW-1185">Reference proteome</keyword>
<dbReference type="InterPro" id="IPR011029">
    <property type="entry name" value="DEATH-like_dom_sf"/>
</dbReference>
<dbReference type="Proteomes" id="UP001359485">
    <property type="component" value="Unassembled WGS sequence"/>
</dbReference>
<proteinExistence type="predicted"/>
<protein>
    <recommendedName>
        <fullName evidence="1">Death domain-containing protein</fullName>
    </recommendedName>
</protein>
<accession>A0ABR1B9U8</accession>
<gene>
    <name evidence="2" type="ORF">RUM44_007558</name>
</gene>
<dbReference type="SMART" id="SM00005">
    <property type="entry name" value="DEATH"/>
    <property type="match status" value="1"/>
</dbReference>
<dbReference type="PANTHER" id="PTHR13265:SF0">
    <property type="entry name" value="HPR1"/>
    <property type="match status" value="1"/>
</dbReference>
<dbReference type="EMBL" id="JAWJWF010000002">
    <property type="protein sequence ID" value="KAK6637144.1"/>
    <property type="molecule type" value="Genomic_DNA"/>
</dbReference>
<name>A0ABR1B9U8_POLSC</name>
<reference evidence="2 3" key="1">
    <citation type="submission" date="2023-09" db="EMBL/GenBank/DDBJ databases">
        <title>Genomes of two closely related lineages of the louse Polyplax serrata with different host specificities.</title>
        <authorList>
            <person name="Martinu J."/>
            <person name="Tarabai H."/>
            <person name="Stefka J."/>
            <person name="Hypsa V."/>
        </authorList>
    </citation>
    <scope>NUCLEOTIDE SEQUENCE [LARGE SCALE GENOMIC DNA]</scope>
    <source>
        <strain evidence="2">98ZLc_SE</strain>
    </source>
</reference>
<organism evidence="2 3">
    <name type="scientific">Polyplax serrata</name>
    <name type="common">Common mouse louse</name>
    <dbReference type="NCBI Taxonomy" id="468196"/>
    <lineage>
        <taxon>Eukaryota</taxon>
        <taxon>Metazoa</taxon>
        <taxon>Ecdysozoa</taxon>
        <taxon>Arthropoda</taxon>
        <taxon>Hexapoda</taxon>
        <taxon>Insecta</taxon>
        <taxon>Pterygota</taxon>
        <taxon>Neoptera</taxon>
        <taxon>Paraneoptera</taxon>
        <taxon>Psocodea</taxon>
        <taxon>Troctomorpha</taxon>
        <taxon>Phthiraptera</taxon>
        <taxon>Anoplura</taxon>
        <taxon>Polyplacidae</taxon>
        <taxon>Polyplax</taxon>
    </lineage>
</organism>
<sequence>MLRFEEIHTSFKAQVMSTFSTNKTEKLEKLYNSSPLGDMEKRVILDHILRDCILQLAVEIKNELCTLEQFVSFAIELSRKDICSTSTPVVLLSDIFDIFTLDQCEELFVFVENEVSIWKEDLFFGACKNNLLRMCNDLLRRLSRSQNTVFRGRILLFLAKFFPFSERSGLNIVSEFNLDNIAEFSQDSQIDNFDSPEENKDDTKFKIDYNFYNKFLTLQEFMRSPNQCYNKIRWRVFVNSANDVLAAFKNFKLDAEQFQDKPIVEHFAEATSSTFFAKYMTNPKLLELQLSDSDFRRSILIQFLIILQYLSSPVKFKLESYELESKQLGWIKEQVELVYQLLAETPTNSEKFAQAVKHILSREELWNNWKNEGCPEFKKPGNIEEKDLTKLKVRGKKRTIGDRIKDAAHQKKYYMGHSELTRLWNLNPNNLEACKAKERKFLPDLDEYFEEAIIQMDPAAEIEPEYKKVRDSNFGWRALRLLTQKSSCFFISANNPVTGLADYLELSLKKIIQERPQNANEEIRQEVLNTEAEEVEELLKPEDKEVQEDATEEVVFEPKIAAELLEAIAAHVGDQWRKLALKLGHGEKEIEIVAKEKSTDTERAEKVLKMWTEVDVDASPENLAYTLEGIHLISAVELLKSKTGATD</sequence>
<dbReference type="PROSITE" id="PS50017">
    <property type="entry name" value="DEATH_DOMAIN"/>
    <property type="match status" value="1"/>
</dbReference>
<evidence type="ECO:0000313" key="3">
    <source>
        <dbReference type="Proteomes" id="UP001359485"/>
    </source>
</evidence>